<dbReference type="OrthoDB" id="5104438at2759"/>
<feature type="transmembrane region" description="Helical" evidence="2">
    <location>
        <begin position="185"/>
        <end position="203"/>
    </location>
</feature>
<evidence type="ECO:0000313" key="4">
    <source>
        <dbReference type="Proteomes" id="UP000722485"/>
    </source>
</evidence>
<dbReference type="Proteomes" id="UP000722485">
    <property type="component" value="Unassembled WGS sequence"/>
</dbReference>
<evidence type="ECO:0000256" key="2">
    <source>
        <dbReference type="SAM" id="Phobius"/>
    </source>
</evidence>
<keyword evidence="2" id="KW-0812">Transmembrane</keyword>
<feature type="region of interest" description="Disordered" evidence="1">
    <location>
        <begin position="140"/>
        <end position="161"/>
    </location>
</feature>
<dbReference type="AlphaFoldDB" id="A0A9P5H9I8"/>
<gene>
    <name evidence="3" type="ORF">G7Z17_g6210</name>
</gene>
<sequence>MRITSRTTGAARVLLEPHPLINVVQEVIDGLLNALETEGGNLDDAYSQLKGLTNSFSSMPIGQVLQKLAGIFSDVVLSSVQAVGDALFDVLIDFANSAFSLLGTKLHIPVVSDILNAIGIPDITFLISSARFMRRQLGTLQTRQPQPASPPRLPQSDQITSGTLNPTHSTIFYHTHDIYETVKDLYMGGYAIAGFVGFIATFVNSFEAAVPSGEDSPCSIFSAAISVIDVASGAIASTAVLRGQDRFKASAPDSRLSYFIADDSRAVGAAANMLHVYQRPLSPWDIL</sequence>
<name>A0A9P5H9I8_9HYPO</name>
<keyword evidence="2" id="KW-0472">Membrane</keyword>
<evidence type="ECO:0000256" key="1">
    <source>
        <dbReference type="SAM" id="MobiDB-lite"/>
    </source>
</evidence>
<comment type="caution">
    <text evidence="3">The sequence shown here is derived from an EMBL/GenBank/DDBJ whole genome shotgun (WGS) entry which is preliminary data.</text>
</comment>
<dbReference type="EMBL" id="JAANBB010000115">
    <property type="protein sequence ID" value="KAF7549725.1"/>
    <property type="molecule type" value="Genomic_DNA"/>
</dbReference>
<feature type="transmembrane region" description="Helical" evidence="2">
    <location>
        <begin position="223"/>
        <end position="241"/>
    </location>
</feature>
<evidence type="ECO:0000313" key="3">
    <source>
        <dbReference type="EMBL" id="KAF7549725.1"/>
    </source>
</evidence>
<proteinExistence type="predicted"/>
<reference evidence="3" key="1">
    <citation type="submission" date="2020-03" db="EMBL/GenBank/DDBJ databases">
        <title>Draft Genome Sequence of Cylindrodendrum hubeiense.</title>
        <authorList>
            <person name="Buettner E."/>
            <person name="Kellner H."/>
        </authorList>
    </citation>
    <scope>NUCLEOTIDE SEQUENCE</scope>
    <source>
        <strain evidence="3">IHI 201604</strain>
    </source>
</reference>
<keyword evidence="4" id="KW-1185">Reference proteome</keyword>
<organism evidence="3 4">
    <name type="scientific">Cylindrodendrum hubeiense</name>
    <dbReference type="NCBI Taxonomy" id="595255"/>
    <lineage>
        <taxon>Eukaryota</taxon>
        <taxon>Fungi</taxon>
        <taxon>Dikarya</taxon>
        <taxon>Ascomycota</taxon>
        <taxon>Pezizomycotina</taxon>
        <taxon>Sordariomycetes</taxon>
        <taxon>Hypocreomycetidae</taxon>
        <taxon>Hypocreales</taxon>
        <taxon>Nectriaceae</taxon>
        <taxon>Cylindrodendrum</taxon>
    </lineage>
</organism>
<keyword evidence="2" id="KW-1133">Transmembrane helix</keyword>
<accession>A0A9P5H9I8</accession>
<protein>
    <submittedName>
        <fullName evidence="3">Uncharacterized protein</fullName>
    </submittedName>
</protein>